<feature type="transmembrane region" description="Helical" evidence="6">
    <location>
        <begin position="330"/>
        <end position="350"/>
    </location>
</feature>
<dbReference type="HOGENOM" id="CLU_030884_2_0_1"/>
<feature type="transmembrane region" description="Helical" evidence="6">
    <location>
        <begin position="138"/>
        <end position="165"/>
    </location>
</feature>
<evidence type="ECO:0000313" key="7">
    <source>
        <dbReference type="EMBL" id="ETW84681.1"/>
    </source>
</evidence>
<proteinExistence type="predicted"/>
<organism evidence="7 8">
    <name type="scientific">Heterobasidion irregulare (strain TC 32-1)</name>
    <dbReference type="NCBI Taxonomy" id="747525"/>
    <lineage>
        <taxon>Eukaryota</taxon>
        <taxon>Fungi</taxon>
        <taxon>Dikarya</taxon>
        <taxon>Basidiomycota</taxon>
        <taxon>Agaricomycotina</taxon>
        <taxon>Agaricomycetes</taxon>
        <taxon>Russulales</taxon>
        <taxon>Bondarzewiaceae</taxon>
        <taxon>Heterobasidion</taxon>
        <taxon>Heterobasidion annosum species complex</taxon>
    </lineage>
</organism>
<gene>
    <name evidence="7" type="ORF">HETIRDRAFT_450101</name>
</gene>
<keyword evidence="2 6" id="KW-0812">Transmembrane</keyword>
<dbReference type="AlphaFoldDB" id="W4KHX4"/>
<feature type="transmembrane region" description="Helical" evidence="6">
    <location>
        <begin position="49"/>
        <end position="69"/>
    </location>
</feature>
<evidence type="ECO:0000313" key="8">
    <source>
        <dbReference type="Proteomes" id="UP000030671"/>
    </source>
</evidence>
<dbReference type="RefSeq" id="XP_009544319.1">
    <property type="nucleotide sequence ID" value="XM_009546024.1"/>
</dbReference>
<feature type="transmembrane region" description="Helical" evidence="6">
    <location>
        <begin position="370"/>
        <end position="392"/>
    </location>
</feature>
<dbReference type="PANTHER" id="PTHR23294:SF19">
    <property type="entry name" value="DUF895 DOMAIN MEMBRANE PROTEIN-RELATED"/>
    <property type="match status" value="1"/>
</dbReference>
<evidence type="ECO:0008006" key="9">
    <source>
        <dbReference type="Google" id="ProtNLM"/>
    </source>
</evidence>
<sequence>MSEFIPELPATRRGGSAPVLEHASYEKEASSTGAADVPMVKPHWYRSTLFQIWVVGGVFFCAPGMYNALSALGAGGLATPWYANATAAAGYVFMAFMCIFGGLLVSKIGMTKALLISSTGDVIYAGSLYLNSKNGTQWFLMLGSIISGMTDGLMYSVEGAIITAYPEPARRGRMLSLWVFLRNAAPVVGGAIIFGLNSKTDSAGGVSLHTYLVIIGIMCAGPFIAVHLSPPKKVQRTDGKPIIFRKTSFRQSLREWAAVATAPKMWLLFPLFFTSWFYGSYIGTLQTQYFNVRTRALTAFVTPFGDILGGICIGYFLDWKRLTQNQRAKYAFVFLVALNLGLWIWTAVITKWLEDNKPVVDWTSDSFGRTWALFILFEFATMATQSTLYWIVSFLSSDVNTLSYITGALRGVECAGQAVAYGIKSTNTSDWISIGLNVGLFVLSIPFAWVVVRDIGKEGVDNTIGVVVGAGAAQPDAPDAAEYAQEKAGSEKSAV</sequence>
<feature type="transmembrane region" description="Helical" evidence="6">
    <location>
        <begin position="113"/>
        <end position="132"/>
    </location>
</feature>
<evidence type="ECO:0000256" key="2">
    <source>
        <dbReference type="ARBA" id="ARBA00022692"/>
    </source>
</evidence>
<evidence type="ECO:0000256" key="3">
    <source>
        <dbReference type="ARBA" id="ARBA00022989"/>
    </source>
</evidence>
<dbReference type="InterPro" id="IPR036259">
    <property type="entry name" value="MFS_trans_sf"/>
</dbReference>
<keyword evidence="8" id="KW-1185">Reference proteome</keyword>
<keyword evidence="4 6" id="KW-0472">Membrane</keyword>
<evidence type="ECO:0000256" key="4">
    <source>
        <dbReference type="ARBA" id="ARBA00023136"/>
    </source>
</evidence>
<dbReference type="SUPFAM" id="SSF103473">
    <property type="entry name" value="MFS general substrate transporter"/>
    <property type="match status" value="1"/>
</dbReference>
<dbReference type="eggNOG" id="KOG3098">
    <property type="taxonomic scope" value="Eukaryota"/>
</dbReference>
<feature type="transmembrane region" description="Helical" evidence="6">
    <location>
        <begin position="297"/>
        <end position="318"/>
    </location>
</feature>
<keyword evidence="3 6" id="KW-1133">Transmembrane helix</keyword>
<comment type="subcellular location">
    <subcellularLocation>
        <location evidence="1">Membrane</location>
        <topology evidence="1">Multi-pass membrane protein</topology>
    </subcellularLocation>
</comment>
<dbReference type="Proteomes" id="UP000030671">
    <property type="component" value="Unassembled WGS sequence"/>
</dbReference>
<dbReference type="Gene3D" id="1.20.1250.20">
    <property type="entry name" value="MFS general substrate transporter like domains"/>
    <property type="match status" value="1"/>
</dbReference>
<dbReference type="InterPro" id="IPR011701">
    <property type="entry name" value="MFS"/>
</dbReference>
<feature type="transmembrane region" description="Helical" evidence="6">
    <location>
        <begin position="256"/>
        <end position="277"/>
    </location>
</feature>
<protein>
    <recommendedName>
        <fullName evidence="9">Major facilitator superfamily</fullName>
    </recommendedName>
</protein>
<feature type="transmembrane region" description="Helical" evidence="6">
    <location>
        <begin position="177"/>
        <end position="196"/>
    </location>
</feature>
<dbReference type="PANTHER" id="PTHR23294">
    <property type="entry name" value="ET TRANSLATION PRODUCT-RELATED"/>
    <property type="match status" value="1"/>
</dbReference>
<evidence type="ECO:0000256" key="6">
    <source>
        <dbReference type="SAM" id="Phobius"/>
    </source>
</evidence>
<dbReference type="KEGG" id="hir:HETIRDRAFT_450101"/>
<dbReference type="GO" id="GO:0022857">
    <property type="term" value="F:transmembrane transporter activity"/>
    <property type="evidence" value="ECO:0007669"/>
    <property type="project" value="InterPro"/>
</dbReference>
<evidence type="ECO:0000256" key="5">
    <source>
        <dbReference type="SAM" id="MobiDB-lite"/>
    </source>
</evidence>
<feature type="region of interest" description="Disordered" evidence="5">
    <location>
        <begin position="475"/>
        <end position="495"/>
    </location>
</feature>
<name>W4KHX4_HETIT</name>
<reference evidence="7 8" key="1">
    <citation type="journal article" date="2012" name="New Phytol.">
        <title>Insight into trade-off between wood decay and parasitism from the genome of a fungal forest pathogen.</title>
        <authorList>
            <person name="Olson A."/>
            <person name="Aerts A."/>
            <person name="Asiegbu F."/>
            <person name="Belbahri L."/>
            <person name="Bouzid O."/>
            <person name="Broberg A."/>
            <person name="Canback B."/>
            <person name="Coutinho P.M."/>
            <person name="Cullen D."/>
            <person name="Dalman K."/>
            <person name="Deflorio G."/>
            <person name="van Diepen L.T."/>
            <person name="Dunand C."/>
            <person name="Duplessis S."/>
            <person name="Durling M."/>
            <person name="Gonthier P."/>
            <person name="Grimwood J."/>
            <person name="Fossdal C.G."/>
            <person name="Hansson D."/>
            <person name="Henrissat B."/>
            <person name="Hietala A."/>
            <person name="Himmelstrand K."/>
            <person name="Hoffmeister D."/>
            <person name="Hogberg N."/>
            <person name="James T.Y."/>
            <person name="Karlsson M."/>
            <person name="Kohler A."/>
            <person name="Kues U."/>
            <person name="Lee Y.H."/>
            <person name="Lin Y.C."/>
            <person name="Lind M."/>
            <person name="Lindquist E."/>
            <person name="Lombard V."/>
            <person name="Lucas S."/>
            <person name="Lunden K."/>
            <person name="Morin E."/>
            <person name="Murat C."/>
            <person name="Park J."/>
            <person name="Raffaello T."/>
            <person name="Rouze P."/>
            <person name="Salamov A."/>
            <person name="Schmutz J."/>
            <person name="Solheim H."/>
            <person name="Stahlberg J."/>
            <person name="Velez H."/>
            <person name="de Vries R.P."/>
            <person name="Wiebenga A."/>
            <person name="Woodward S."/>
            <person name="Yakovlev I."/>
            <person name="Garbelotto M."/>
            <person name="Martin F."/>
            <person name="Grigoriev I.V."/>
            <person name="Stenlid J."/>
        </authorList>
    </citation>
    <scope>NUCLEOTIDE SEQUENCE [LARGE SCALE GENOMIC DNA]</scope>
    <source>
        <strain evidence="7 8">TC 32-1</strain>
    </source>
</reference>
<feature type="compositionally biased region" description="Basic and acidic residues" evidence="5">
    <location>
        <begin position="484"/>
        <end position="495"/>
    </location>
</feature>
<dbReference type="OrthoDB" id="196103at2759"/>
<dbReference type="GO" id="GO:0016020">
    <property type="term" value="C:membrane"/>
    <property type="evidence" value="ECO:0007669"/>
    <property type="project" value="UniProtKB-SubCell"/>
</dbReference>
<accession>W4KHX4</accession>
<feature type="transmembrane region" description="Helical" evidence="6">
    <location>
        <begin position="81"/>
        <end position="106"/>
    </location>
</feature>
<dbReference type="EMBL" id="KI925456">
    <property type="protein sequence ID" value="ETW84681.1"/>
    <property type="molecule type" value="Genomic_DNA"/>
</dbReference>
<feature type="transmembrane region" description="Helical" evidence="6">
    <location>
        <begin position="208"/>
        <end position="228"/>
    </location>
</feature>
<feature type="transmembrane region" description="Helical" evidence="6">
    <location>
        <begin position="431"/>
        <end position="452"/>
    </location>
</feature>
<dbReference type="InterPro" id="IPR051617">
    <property type="entry name" value="UNC-93-like_regulator"/>
</dbReference>
<evidence type="ECO:0000256" key="1">
    <source>
        <dbReference type="ARBA" id="ARBA00004141"/>
    </source>
</evidence>
<dbReference type="InParanoid" id="W4KHX4"/>
<dbReference type="Pfam" id="PF07690">
    <property type="entry name" value="MFS_1"/>
    <property type="match status" value="1"/>
</dbReference>
<dbReference type="GeneID" id="20676005"/>